<dbReference type="InterPro" id="IPR017896">
    <property type="entry name" value="4Fe4S_Fe-S-bd"/>
</dbReference>
<proteinExistence type="predicted"/>
<protein>
    <submittedName>
        <fullName evidence="2">Iron hydrogenase</fullName>
    </submittedName>
</protein>
<accession>A0A928KVF9</accession>
<dbReference type="EMBL" id="SVNY01000002">
    <property type="protein sequence ID" value="MBE6832720.1"/>
    <property type="molecule type" value="Genomic_DNA"/>
</dbReference>
<dbReference type="AlphaFoldDB" id="A0A928KVF9"/>
<dbReference type="InterPro" id="IPR050340">
    <property type="entry name" value="Cytosolic_Fe-S_CAF"/>
</dbReference>
<dbReference type="Pfam" id="PF02906">
    <property type="entry name" value="Fe_hyd_lg_C"/>
    <property type="match status" value="1"/>
</dbReference>
<dbReference type="PROSITE" id="PS51379">
    <property type="entry name" value="4FE4S_FER_2"/>
    <property type="match status" value="1"/>
</dbReference>
<evidence type="ECO:0000313" key="3">
    <source>
        <dbReference type="Proteomes" id="UP000754750"/>
    </source>
</evidence>
<dbReference type="RefSeq" id="WP_020073353.1">
    <property type="nucleotide sequence ID" value="NZ_JBKWRC010000001.1"/>
</dbReference>
<dbReference type="Proteomes" id="UP000754750">
    <property type="component" value="Unassembled WGS sequence"/>
</dbReference>
<dbReference type="Gene3D" id="3.40.950.10">
    <property type="entry name" value="Fe-only Hydrogenase (Larger Subunit), Chain L, domain 3"/>
    <property type="match status" value="1"/>
</dbReference>
<dbReference type="Gene3D" id="3.30.70.20">
    <property type="match status" value="1"/>
</dbReference>
<dbReference type="SUPFAM" id="SSF53920">
    <property type="entry name" value="Fe-only hydrogenase"/>
    <property type="match status" value="1"/>
</dbReference>
<dbReference type="SUPFAM" id="SSF54862">
    <property type="entry name" value="4Fe-4S ferredoxins"/>
    <property type="match status" value="1"/>
</dbReference>
<dbReference type="PANTHER" id="PTHR11615">
    <property type="entry name" value="NITRATE, FORMATE, IRON DEHYDROGENASE"/>
    <property type="match status" value="1"/>
</dbReference>
<comment type="caution">
    <text evidence="2">The sequence shown here is derived from an EMBL/GenBank/DDBJ whole genome shotgun (WGS) entry which is preliminary data.</text>
</comment>
<name>A0A928KVF9_9FIRM</name>
<reference evidence="2" key="1">
    <citation type="submission" date="2019-04" db="EMBL/GenBank/DDBJ databases">
        <title>Evolution of Biomass-Degrading Anaerobic Consortia Revealed by Metagenomics.</title>
        <authorList>
            <person name="Peng X."/>
        </authorList>
    </citation>
    <scope>NUCLEOTIDE SEQUENCE</scope>
    <source>
        <strain evidence="2">SIG551</strain>
    </source>
</reference>
<evidence type="ECO:0000313" key="2">
    <source>
        <dbReference type="EMBL" id="MBE6832720.1"/>
    </source>
</evidence>
<gene>
    <name evidence="2" type="ORF">E7512_03940</name>
</gene>
<dbReference type="InterPro" id="IPR004108">
    <property type="entry name" value="Fe_hydrogenase_lsu_C"/>
</dbReference>
<organism evidence="2 3">
    <name type="scientific">Faecalispora sporosphaeroides</name>
    <dbReference type="NCBI Taxonomy" id="1549"/>
    <lineage>
        <taxon>Bacteria</taxon>
        <taxon>Bacillati</taxon>
        <taxon>Bacillota</taxon>
        <taxon>Clostridia</taxon>
        <taxon>Eubacteriales</taxon>
        <taxon>Oscillospiraceae</taxon>
        <taxon>Faecalispora</taxon>
    </lineage>
</organism>
<feature type="domain" description="4Fe-4S ferredoxin-type" evidence="1">
    <location>
        <begin position="99"/>
        <end position="128"/>
    </location>
</feature>
<evidence type="ECO:0000259" key="1">
    <source>
        <dbReference type="PROSITE" id="PS51379"/>
    </source>
</evidence>
<sequence length="435" mass="47801">METGVSLAQIMRPGRRSIIMTTFEELYNRLVKASVQNHLEEELEQAKQDGFDPHHLDCLLNPSKYAPVIRIGDCDCTDKEDTSCAGKCLFDALYRDENGNISINKELCVGCSECVNNCQAKKLTESRDILPALSAIQNAKTPVYAMVAPAFINQFSSDVTPGKLRSAFKKIGFDGMVEVALFADILTLKEALEFDKNIVKEEDYQLTSCCCPMWISMIRKVYKQLIPHVPGAVSPMVACGRSIKTLYPGAITIFIGPCLAKKAEAKEADVSDSTDFVLTFQEIKDVFDFAGIDLASMPEDERDHSSRAGRIYAGTGGVSEAVQSTVTRLNPDRQISVRAAHADGVRACKEMLSSALEGKLTANFIEGMGCVGGCVGGPKALIPKEEGRKNVFEYGDTATYPTPIDNPYVIELLHRLGFDTVEDLLEKSDIFTRQF</sequence>
<dbReference type="InterPro" id="IPR009016">
    <property type="entry name" value="Fe_hydrogenase"/>
</dbReference>